<comment type="caution">
    <text evidence="1">The sequence shown here is derived from an EMBL/GenBank/DDBJ whole genome shotgun (WGS) entry which is preliminary data.</text>
</comment>
<accession>A0ACB7I7R0</accession>
<reference evidence="2" key="1">
    <citation type="journal article" date="2016" name="Nat. Biotechnol.">
        <title>Sequencing wild and cultivated cassava and related species reveals extensive interspecific hybridization and genetic diversity.</title>
        <authorList>
            <person name="Bredeson J.V."/>
            <person name="Lyons J.B."/>
            <person name="Prochnik S.E."/>
            <person name="Wu G.A."/>
            <person name="Ha C.M."/>
            <person name="Edsinger-Gonzales E."/>
            <person name="Grimwood J."/>
            <person name="Schmutz J."/>
            <person name="Rabbi I.Y."/>
            <person name="Egesi C."/>
            <person name="Nauluvula P."/>
            <person name="Lebot V."/>
            <person name="Ndunguru J."/>
            <person name="Mkamilo G."/>
            <person name="Bart R.S."/>
            <person name="Setter T.L."/>
            <person name="Gleadow R.M."/>
            <person name="Kulakow P."/>
            <person name="Ferguson M.E."/>
            <person name="Rounsley S."/>
            <person name="Rokhsar D.S."/>
        </authorList>
    </citation>
    <scope>NUCLEOTIDE SEQUENCE [LARGE SCALE GENOMIC DNA]</scope>
    <source>
        <strain evidence="2">cv. AM560-2</strain>
    </source>
</reference>
<name>A0ACB7I7R0_MANES</name>
<dbReference type="EMBL" id="CM004388">
    <property type="protein sequence ID" value="KAG8660790.1"/>
    <property type="molecule type" value="Genomic_DNA"/>
</dbReference>
<evidence type="ECO:0000313" key="2">
    <source>
        <dbReference type="Proteomes" id="UP000091857"/>
    </source>
</evidence>
<gene>
    <name evidence="1" type="ORF">MANES_02G193800v8</name>
</gene>
<dbReference type="Proteomes" id="UP000091857">
    <property type="component" value="Chromosome 2"/>
</dbReference>
<proteinExistence type="predicted"/>
<sequence>MKMAKKEEVAGGRRRAPKGHFAVYVGIEMKRFEVPISYLQNPKFQQLLNNAADEYGYTHQNGIILPCDESTFNDLISFMGNH</sequence>
<evidence type="ECO:0000313" key="1">
    <source>
        <dbReference type="EMBL" id="KAG8660790.1"/>
    </source>
</evidence>
<organism evidence="1 2">
    <name type="scientific">Manihot esculenta</name>
    <name type="common">Cassava</name>
    <name type="synonym">Jatropha manihot</name>
    <dbReference type="NCBI Taxonomy" id="3983"/>
    <lineage>
        <taxon>Eukaryota</taxon>
        <taxon>Viridiplantae</taxon>
        <taxon>Streptophyta</taxon>
        <taxon>Embryophyta</taxon>
        <taxon>Tracheophyta</taxon>
        <taxon>Spermatophyta</taxon>
        <taxon>Magnoliopsida</taxon>
        <taxon>eudicotyledons</taxon>
        <taxon>Gunneridae</taxon>
        <taxon>Pentapetalae</taxon>
        <taxon>rosids</taxon>
        <taxon>fabids</taxon>
        <taxon>Malpighiales</taxon>
        <taxon>Euphorbiaceae</taxon>
        <taxon>Crotonoideae</taxon>
        <taxon>Manihoteae</taxon>
        <taxon>Manihot</taxon>
    </lineage>
</organism>
<protein>
    <submittedName>
        <fullName evidence="1">Uncharacterized protein</fullName>
    </submittedName>
</protein>
<keyword evidence="2" id="KW-1185">Reference proteome</keyword>